<reference evidence="1" key="1">
    <citation type="submission" date="2020-04" db="EMBL/GenBank/DDBJ databases">
        <title>Deep metagenomics examines the oral microbiome during advanced dental caries in children, revealing novel taxa and co-occurrences with host molecules.</title>
        <authorList>
            <person name="Baker J.L."/>
            <person name="Morton J.T."/>
            <person name="Dinis M."/>
            <person name="Alvarez R."/>
            <person name="Tran N.C."/>
            <person name="Knight R."/>
            <person name="Edlund A."/>
        </authorList>
    </citation>
    <scope>NUCLEOTIDE SEQUENCE</scope>
    <source>
        <strain evidence="1">JCVI_32_bin.14</strain>
    </source>
</reference>
<sequence length="53" mass="6002">MKKKLISKIVAHETMLTTSAFRKPHFTGAEINGNRSYALPLSIRDSKKDFPLL</sequence>
<comment type="caution">
    <text evidence="1">The sequence shown here is derived from an EMBL/GenBank/DDBJ whole genome shotgun (WGS) entry which is preliminary data.</text>
</comment>
<dbReference type="Proteomes" id="UP000757890">
    <property type="component" value="Unassembled WGS sequence"/>
</dbReference>
<protein>
    <submittedName>
        <fullName evidence="1">Uncharacterized protein</fullName>
    </submittedName>
</protein>
<dbReference type="RefSeq" id="WP_156777742.1">
    <property type="nucleotide sequence ID" value="NZ_CATVVQ010000002.1"/>
</dbReference>
<name>A0A930B7Z2_9FIRM</name>
<dbReference type="GeneID" id="78278524"/>
<evidence type="ECO:0000313" key="2">
    <source>
        <dbReference type="Proteomes" id="UP000757890"/>
    </source>
</evidence>
<organism evidence="1 2">
    <name type="scientific">Dialister invisus</name>
    <dbReference type="NCBI Taxonomy" id="218538"/>
    <lineage>
        <taxon>Bacteria</taxon>
        <taxon>Bacillati</taxon>
        <taxon>Bacillota</taxon>
        <taxon>Negativicutes</taxon>
        <taxon>Veillonellales</taxon>
        <taxon>Veillonellaceae</taxon>
        <taxon>Dialister</taxon>
    </lineage>
</organism>
<dbReference type="EMBL" id="JABZMK010000014">
    <property type="protein sequence ID" value="MBF1129219.1"/>
    <property type="molecule type" value="Genomic_DNA"/>
</dbReference>
<evidence type="ECO:0000313" key="1">
    <source>
        <dbReference type="EMBL" id="MBF1129219.1"/>
    </source>
</evidence>
<proteinExistence type="predicted"/>
<accession>A0A930B7Z2</accession>
<dbReference type="AlphaFoldDB" id="A0A930B7Z2"/>
<gene>
    <name evidence="1" type="ORF">HXL70_04140</name>
</gene>